<evidence type="ECO:0000256" key="2">
    <source>
        <dbReference type="ARBA" id="ARBA00022692"/>
    </source>
</evidence>
<protein>
    <submittedName>
        <fullName evidence="7">Sterol desaturase family protein</fullName>
    </submittedName>
</protein>
<gene>
    <name evidence="7" type="ORF">C9I98_19480</name>
</gene>
<dbReference type="EMBL" id="PYMA01000015">
    <property type="protein sequence ID" value="PSW17192.1"/>
    <property type="molecule type" value="Genomic_DNA"/>
</dbReference>
<proteinExistence type="predicted"/>
<comment type="subcellular location">
    <subcellularLocation>
        <location evidence="1">Membrane</location>
    </subcellularLocation>
</comment>
<keyword evidence="2 5" id="KW-0812">Transmembrane</keyword>
<evidence type="ECO:0000256" key="4">
    <source>
        <dbReference type="ARBA" id="ARBA00023136"/>
    </source>
</evidence>
<dbReference type="Pfam" id="PF04116">
    <property type="entry name" value="FA_hydroxylase"/>
    <property type="match status" value="1"/>
</dbReference>
<reference evidence="7 8" key="1">
    <citation type="submission" date="2018-01" db="EMBL/GenBank/DDBJ databases">
        <title>Whole genome sequencing of Histamine producing bacteria.</title>
        <authorList>
            <person name="Butler K."/>
        </authorList>
    </citation>
    <scope>NUCLEOTIDE SEQUENCE [LARGE SCALE GENOMIC DNA]</scope>
    <source>
        <strain evidence="7 8">DSM 100436</strain>
    </source>
</reference>
<dbReference type="GO" id="GO:0008610">
    <property type="term" value="P:lipid biosynthetic process"/>
    <property type="evidence" value="ECO:0007669"/>
    <property type="project" value="InterPro"/>
</dbReference>
<dbReference type="GO" id="GO:0016491">
    <property type="term" value="F:oxidoreductase activity"/>
    <property type="evidence" value="ECO:0007669"/>
    <property type="project" value="InterPro"/>
</dbReference>
<dbReference type="PANTHER" id="PTHR11863">
    <property type="entry name" value="STEROL DESATURASE"/>
    <property type="match status" value="1"/>
</dbReference>
<feature type="domain" description="Fatty acid hydroxylase" evidence="6">
    <location>
        <begin position="145"/>
        <end position="293"/>
    </location>
</feature>
<feature type="transmembrane region" description="Helical" evidence="5">
    <location>
        <begin position="222"/>
        <end position="242"/>
    </location>
</feature>
<feature type="transmembrane region" description="Helical" evidence="5">
    <location>
        <begin position="195"/>
        <end position="216"/>
    </location>
</feature>
<sequence>MSLTYKGALVDTLIDFSWLSKLLYLGLESVIQRLYVFLDPSQGLFLGYILSALVVALLFQSYQTKSWNFIWLMKSLIQLHKLKSKSTVDDIKLYLVDKVLLGFMYSFILSSAFVVKQSVLDLLSIVGLPIIHVEVGLLLSGLLTLGAIIVFDFATFFEHYLAHKVRFLWEFHKIHHIADNLNPLTAYRSHPVNQICFVLIVSLFTGIYSGVINHLFPSEQLYIVIAGQNVFMLIFLIMGLNLQHSHVFIRYPRFVRSILVSPAYHQIHHSSLRKHHDVNFGFLFSFWDQIFNTQVMPTKQEVLTFGVAGEKYDNYAGVLNMYLTPFKRVARRMFKRHETVASSKENRVEP</sequence>
<evidence type="ECO:0000256" key="1">
    <source>
        <dbReference type="ARBA" id="ARBA00004370"/>
    </source>
</evidence>
<feature type="transmembrane region" description="Helical" evidence="5">
    <location>
        <begin position="135"/>
        <end position="157"/>
    </location>
</feature>
<evidence type="ECO:0000313" key="7">
    <source>
        <dbReference type="EMBL" id="PSW17192.1"/>
    </source>
</evidence>
<organism evidence="7 8">
    <name type="scientific">Photobacterium sanctipauli</name>
    <dbReference type="NCBI Taxonomy" id="1342794"/>
    <lineage>
        <taxon>Bacteria</taxon>
        <taxon>Pseudomonadati</taxon>
        <taxon>Pseudomonadota</taxon>
        <taxon>Gammaproteobacteria</taxon>
        <taxon>Vibrionales</taxon>
        <taxon>Vibrionaceae</taxon>
        <taxon>Photobacterium</taxon>
    </lineage>
</organism>
<dbReference type="InterPro" id="IPR050307">
    <property type="entry name" value="Sterol_Desaturase_Related"/>
</dbReference>
<dbReference type="InterPro" id="IPR006694">
    <property type="entry name" value="Fatty_acid_hydroxylase"/>
</dbReference>
<comment type="caution">
    <text evidence="7">The sequence shown here is derived from an EMBL/GenBank/DDBJ whole genome shotgun (WGS) entry which is preliminary data.</text>
</comment>
<evidence type="ECO:0000256" key="5">
    <source>
        <dbReference type="SAM" id="Phobius"/>
    </source>
</evidence>
<dbReference type="AlphaFoldDB" id="A0A2T3NNA2"/>
<dbReference type="GO" id="GO:0016020">
    <property type="term" value="C:membrane"/>
    <property type="evidence" value="ECO:0007669"/>
    <property type="project" value="UniProtKB-SubCell"/>
</dbReference>
<name>A0A2T3NNA2_9GAMM</name>
<evidence type="ECO:0000259" key="6">
    <source>
        <dbReference type="Pfam" id="PF04116"/>
    </source>
</evidence>
<dbReference type="GO" id="GO:0005506">
    <property type="term" value="F:iron ion binding"/>
    <property type="evidence" value="ECO:0007669"/>
    <property type="project" value="InterPro"/>
</dbReference>
<feature type="transmembrane region" description="Helical" evidence="5">
    <location>
        <begin position="43"/>
        <end position="62"/>
    </location>
</feature>
<accession>A0A2T3NNA2</accession>
<feature type="transmembrane region" description="Helical" evidence="5">
    <location>
        <begin position="93"/>
        <end position="115"/>
    </location>
</feature>
<evidence type="ECO:0000313" key="8">
    <source>
        <dbReference type="Proteomes" id="UP000241771"/>
    </source>
</evidence>
<keyword evidence="3 5" id="KW-1133">Transmembrane helix</keyword>
<evidence type="ECO:0000256" key="3">
    <source>
        <dbReference type="ARBA" id="ARBA00022989"/>
    </source>
</evidence>
<keyword evidence="8" id="KW-1185">Reference proteome</keyword>
<dbReference type="Proteomes" id="UP000241771">
    <property type="component" value="Unassembled WGS sequence"/>
</dbReference>
<keyword evidence="4 5" id="KW-0472">Membrane</keyword>